<evidence type="ECO:0000256" key="1">
    <source>
        <dbReference type="PIRSR" id="PIRSR602081-1"/>
    </source>
</evidence>
<dbReference type="SUPFAM" id="SSF52425">
    <property type="entry name" value="Cryptochrome/photolyase, N-terminal domain"/>
    <property type="match status" value="1"/>
</dbReference>
<gene>
    <name evidence="3" type="ORF">IFM89_009469</name>
</gene>
<evidence type="ECO:0000259" key="2">
    <source>
        <dbReference type="PROSITE" id="PS51645"/>
    </source>
</evidence>
<dbReference type="Proteomes" id="UP000631114">
    <property type="component" value="Unassembled WGS sequence"/>
</dbReference>
<dbReference type="GO" id="GO:0005737">
    <property type="term" value="C:cytoplasm"/>
    <property type="evidence" value="ECO:0007669"/>
    <property type="project" value="TreeGrafter"/>
</dbReference>
<dbReference type="InterPro" id="IPR014729">
    <property type="entry name" value="Rossmann-like_a/b/a_fold"/>
</dbReference>
<evidence type="ECO:0000313" key="4">
    <source>
        <dbReference type="Proteomes" id="UP000631114"/>
    </source>
</evidence>
<dbReference type="GO" id="GO:0071949">
    <property type="term" value="F:FAD binding"/>
    <property type="evidence" value="ECO:0007669"/>
    <property type="project" value="TreeGrafter"/>
</dbReference>
<dbReference type="Pfam" id="PF00875">
    <property type="entry name" value="DNA_photolyase"/>
    <property type="match status" value="1"/>
</dbReference>
<keyword evidence="1" id="KW-0274">FAD</keyword>
<organism evidence="3 4">
    <name type="scientific">Coptis chinensis</name>
    <dbReference type="NCBI Taxonomy" id="261450"/>
    <lineage>
        <taxon>Eukaryota</taxon>
        <taxon>Viridiplantae</taxon>
        <taxon>Streptophyta</taxon>
        <taxon>Embryophyta</taxon>
        <taxon>Tracheophyta</taxon>
        <taxon>Spermatophyta</taxon>
        <taxon>Magnoliopsida</taxon>
        <taxon>Ranunculales</taxon>
        <taxon>Ranunculaceae</taxon>
        <taxon>Coptidoideae</taxon>
        <taxon>Coptis</taxon>
    </lineage>
</organism>
<feature type="domain" description="Photolyase/cryptochrome alpha/beta" evidence="2">
    <location>
        <begin position="1"/>
        <end position="58"/>
    </location>
</feature>
<sequence length="153" mass="17128">MKTETTLSVLLHCGHVTGANKIVYNHLYDPVSLVRDHAIKQKLVEHGLCVQSFNGDLLCEPWDVYNEKGHAFTTFDAYWDMCLTLPVETISVLPPWCLVSPTRTVGSSSVEDLGLENDLEKSSNALLARGWSPGWSNADKLLSEFVDHHLIDY</sequence>
<dbReference type="InterPro" id="IPR002081">
    <property type="entry name" value="Cryptochrome/DNA_photolyase_1"/>
</dbReference>
<dbReference type="PANTHER" id="PTHR11455:SF18">
    <property type="entry name" value="SI:CH1073-390K14.1"/>
    <property type="match status" value="1"/>
</dbReference>
<dbReference type="GO" id="GO:0005634">
    <property type="term" value="C:nucleus"/>
    <property type="evidence" value="ECO:0007669"/>
    <property type="project" value="TreeGrafter"/>
</dbReference>
<dbReference type="InterPro" id="IPR036155">
    <property type="entry name" value="Crypto/Photolyase_N_sf"/>
</dbReference>
<name>A0A835LZ41_9MAGN</name>
<dbReference type="GO" id="GO:0043153">
    <property type="term" value="P:entrainment of circadian clock by photoperiod"/>
    <property type="evidence" value="ECO:0007669"/>
    <property type="project" value="TreeGrafter"/>
</dbReference>
<dbReference type="PANTHER" id="PTHR11455">
    <property type="entry name" value="CRYPTOCHROME"/>
    <property type="match status" value="1"/>
</dbReference>
<feature type="binding site" evidence="1">
    <location>
        <position position="153"/>
    </location>
    <ligand>
        <name>FAD</name>
        <dbReference type="ChEBI" id="CHEBI:57692"/>
    </ligand>
</feature>
<dbReference type="GO" id="GO:0003677">
    <property type="term" value="F:DNA binding"/>
    <property type="evidence" value="ECO:0007669"/>
    <property type="project" value="TreeGrafter"/>
</dbReference>
<comment type="cofactor">
    <cofactor evidence="1">
        <name>FAD</name>
        <dbReference type="ChEBI" id="CHEBI:57692"/>
    </cofactor>
    <text evidence="1">Binds 1 FAD per subunit.</text>
</comment>
<dbReference type="Gene3D" id="3.40.50.620">
    <property type="entry name" value="HUPs"/>
    <property type="match status" value="1"/>
</dbReference>
<dbReference type="EMBL" id="JADFTS010000003">
    <property type="protein sequence ID" value="KAF9613643.1"/>
    <property type="molecule type" value="Genomic_DNA"/>
</dbReference>
<evidence type="ECO:0000313" key="3">
    <source>
        <dbReference type="EMBL" id="KAF9613643.1"/>
    </source>
</evidence>
<dbReference type="AlphaFoldDB" id="A0A835LZ41"/>
<dbReference type="OrthoDB" id="435881at2759"/>
<dbReference type="GO" id="GO:0003904">
    <property type="term" value="F:deoxyribodipyrimidine photo-lyase activity"/>
    <property type="evidence" value="ECO:0007669"/>
    <property type="project" value="TreeGrafter"/>
</dbReference>
<accession>A0A835LZ41</accession>
<dbReference type="PROSITE" id="PS51645">
    <property type="entry name" value="PHR_CRY_ALPHA_BETA"/>
    <property type="match status" value="1"/>
</dbReference>
<proteinExistence type="predicted"/>
<dbReference type="InterPro" id="IPR006050">
    <property type="entry name" value="DNA_photolyase_N"/>
</dbReference>
<dbReference type="GO" id="GO:0032922">
    <property type="term" value="P:circadian regulation of gene expression"/>
    <property type="evidence" value="ECO:0007669"/>
    <property type="project" value="TreeGrafter"/>
</dbReference>
<keyword evidence="4" id="KW-1185">Reference proteome</keyword>
<keyword evidence="1" id="KW-0285">Flavoprotein</keyword>
<reference evidence="3 4" key="1">
    <citation type="submission" date="2020-10" db="EMBL/GenBank/DDBJ databases">
        <title>The Coptis chinensis genome and diversification of protoberbering-type alkaloids.</title>
        <authorList>
            <person name="Wang B."/>
            <person name="Shu S."/>
            <person name="Song C."/>
            <person name="Liu Y."/>
        </authorList>
    </citation>
    <scope>NUCLEOTIDE SEQUENCE [LARGE SCALE GENOMIC DNA]</scope>
    <source>
        <strain evidence="3">HL-2020</strain>
        <tissue evidence="3">Leaf</tissue>
    </source>
</reference>
<protein>
    <recommendedName>
        <fullName evidence="2">Photolyase/cryptochrome alpha/beta domain-containing protein</fullName>
    </recommendedName>
</protein>
<comment type="caution">
    <text evidence="3">The sequence shown here is derived from an EMBL/GenBank/DDBJ whole genome shotgun (WGS) entry which is preliminary data.</text>
</comment>